<dbReference type="InterPro" id="IPR035959">
    <property type="entry name" value="RutC-like_sf"/>
</dbReference>
<reference evidence="1" key="1">
    <citation type="submission" date="2021-10" db="EMBL/GenBank/DDBJ databases">
        <authorList>
            <person name="Piombo E."/>
        </authorList>
    </citation>
    <scope>NUCLEOTIDE SEQUENCE</scope>
</reference>
<name>A0A9N9VWK4_9HYPO</name>
<dbReference type="AlphaFoldDB" id="A0A9N9VWK4"/>
<dbReference type="GO" id="GO:0005829">
    <property type="term" value="C:cytosol"/>
    <property type="evidence" value="ECO:0007669"/>
    <property type="project" value="TreeGrafter"/>
</dbReference>
<dbReference type="CDD" id="cd00448">
    <property type="entry name" value="YjgF_YER057c_UK114_family"/>
    <property type="match status" value="1"/>
</dbReference>
<accession>A0A9N9VWK4</accession>
<organism evidence="1 2">
    <name type="scientific">Clonostachys rhizophaga</name>
    <dbReference type="NCBI Taxonomy" id="160324"/>
    <lineage>
        <taxon>Eukaryota</taxon>
        <taxon>Fungi</taxon>
        <taxon>Dikarya</taxon>
        <taxon>Ascomycota</taxon>
        <taxon>Pezizomycotina</taxon>
        <taxon>Sordariomycetes</taxon>
        <taxon>Hypocreomycetidae</taxon>
        <taxon>Hypocreales</taxon>
        <taxon>Bionectriaceae</taxon>
        <taxon>Clonostachys</taxon>
    </lineage>
</organism>
<sequence>MIGFIREVKIKDGYKSSTIPFKQVSLIIMMSKVPIHTDKASKPRPVYNQAIKANGFVFCSRQLPKDLNGALIEGTIQDRTHKCIQSLCAVLETAGSSLDKVVEVNVFLLDIDDLQRRTSSTCSALAT</sequence>
<dbReference type="Gene3D" id="3.30.1330.40">
    <property type="entry name" value="RutC-like"/>
    <property type="match status" value="1"/>
</dbReference>
<dbReference type="PANTHER" id="PTHR11803:SF22">
    <property type="entry name" value="ENDORIBONUCLEASE FAMILY PROTEIN BRT1, PUTATIVE (AFU_ORTHOLOGUE AFUA_5G03780)-RELATED"/>
    <property type="match status" value="1"/>
</dbReference>
<dbReference type="Pfam" id="PF01042">
    <property type="entry name" value="Ribonuc_L-PSP"/>
    <property type="match status" value="1"/>
</dbReference>
<dbReference type="Proteomes" id="UP000696573">
    <property type="component" value="Unassembled WGS sequence"/>
</dbReference>
<proteinExistence type="predicted"/>
<evidence type="ECO:0000313" key="2">
    <source>
        <dbReference type="Proteomes" id="UP000696573"/>
    </source>
</evidence>
<dbReference type="EMBL" id="CABFNQ020000747">
    <property type="protein sequence ID" value="CAH0033246.1"/>
    <property type="molecule type" value="Genomic_DNA"/>
</dbReference>
<comment type="caution">
    <text evidence="1">The sequence shown here is derived from an EMBL/GenBank/DDBJ whole genome shotgun (WGS) entry which is preliminary data.</text>
</comment>
<dbReference type="PANTHER" id="PTHR11803">
    <property type="entry name" value="2-IMINOBUTANOATE/2-IMINOPROPANOATE DEAMINASE RIDA"/>
    <property type="match status" value="1"/>
</dbReference>
<dbReference type="OrthoDB" id="309640at2759"/>
<dbReference type="GO" id="GO:0005739">
    <property type="term" value="C:mitochondrion"/>
    <property type="evidence" value="ECO:0007669"/>
    <property type="project" value="TreeGrafter"/>
</dbReference>
<protein>
    <submittedName>
        <fullName evidence="1">Uncharacterized protein</fullName>
    </submittedName>
</protein>
<evidence type="ECO:0000313" key="1">
    <source>
        <dbReference type="EMBL" id="CAH0033246.1"/>
    </source>
</evidence>
<dbReference type="InterPro" id="IPR006175">
    <property type="entry name" value="YjgF/YER057c/UK114"/>
</dbReference>
<keyword evidence="2" id="KW-1185">Reference proteome</keyword>
<dbReference type="SUPFAM" id="SSF55298">
    <property type="entry name" value="YjgF-like"/>
    <property type="match status" value="1"/>
</dbReference>
<dbReference type="GO" id="GO:0019239">
    <property type="term" value="F:deaminase activity"/>
    <property type="evidence" value="ECO:0007669"/>
    <property type="project" value="TreeGrafter"/>
</dbReference>
<gene>
    <name evidence="1" type="ORF">CRHIZ90672A_00008610</name>
</gene>